<dbReference type="Proteomes" id="UP001374579">
    <property type="component" value="Unassembled WGS sequence"/>
</dbReference>
<proteinExistence type="predicted"/>
<dbReference type="InterPro" id="IPR027417">
    <property type="entry name" value="P-loop_NTPase"/>
</dbReference>
<evidence type="ECO:0000313" key="1">
    <source>
        <dbReference type="EMBL" id="KAK7115681.1"/>
    </source>
</evidence>
<sequence>MASPKKAPAPGHYVSNAWLQAVLSMYPDILTNTHCVPPVHFNRVPYRPVDIVAGQWVLVRQPLPPVPQSSDASTCTAGRTHPKLSHVEVNCLPLRPEDKQVTQKNKKCMPRCQQPTKKEQPQCTRPFWSSVDENNAAHIASVYDSDLRDDFAQQHVLLHLQELAHGRHEVMFILSQLRFSDYLNQPSYAAAVEAARLPMPGDLGTRYRSGEFDILLIHRHYGILIGEVKSVGIQQSRFIQSQCDADNDVAKRLSKAVRQLNRSEKVIKHLVRDIVPGLQLTVRKTIFLPYVSDAQLERVLAADRTLEKDVCQSLGAIDSRGCPDRAEAVRLCVCSDQLSDPASFWHVTPAVMTRFDTWWQRRMSATNTQLDERLYLELVSRFVGPASSKNVHCVFAPPIEVKSHWQAISELGRRLVLLVLSPKQIDLMTLAPSLICLTGPPGTGKSILLVLMGLQWLLEGHDVHVVSVFFKSLAASQLVAHQLRLTLAACDLPSCIAPGNVYFHKYNFWDCERDLMRAVGELTSAANYGRSLHVIMDEAWFGYQGLSDLYQQLVTTLVNQVPCLHLWAADVGHIHIPVELTTETLTVPLRYCSTVLREIEEGISLYSTVHDYTSDGLPTPAEGPKVVRLNHQGEGHSGRWPVQCFRCGQNVAKLLFRIRVGCAEMQTPQSPPPLQYRDVFVLTRSSELQDDVIDGQGNVTSPASEFVQGLRQTGVPVCVLSGTIDDRWEQDLADVAVGSLDMVTAAHLGAVNGLERKIVVWLPGRMTEDSNYSEEAIEALDRLASVSRCTTQLIIVHAPPGRVKPARATHHSQCLLS</sequence>
<dbReference type="SUPFAM" id="SSF52540">
    <property type="entry name" value="P-loop containing nucleoside triphosphate hydrolases"/>
    <property type="match status" value="2"/>
</dbReference>
<dbReference type="AlphaFoldDB" id="A0AAN9GPT6"/>
<name>A0AAN9GPT6_9CAEN</name>
<organism evidence="1 2">
    <name type="scientific">Littorina saxatilis</name>
    <dbReference type="NCBI Taxonomy" id="31220"/>
    <lineage>
        <taxon>Eukaryota</taxon>
        <taxon>Metazoa</taxon>
        <taxon>Spiralia</taxon>
        <taxon>Lophotrochozoa</taxon>
        <taxon>Mollusca</taxon>
        <taxon>Gastropoda</taxon>
        <taxon>Caenogastropoda</taxon>
        <taxon>Littorinimorpha</taxon>
        <taxon>Littorinoidea</taxon>
        <taxon>Littorinidae</taxon>
        <taxon>Littorina</taxon>
    </lineage>
</organism>
<reference evidence="1 2" key="1">
    <citation type="submission" date="2024-02" db="EMBL/GenBank/DDBJ databases">
        <title>Chromosome-scale genome assembly of the rough periwinkle Littorina saxatilis.</title>
        <authorList>
            <person name="De Jode A."/>
            <person name="Faria R."/>
            <person name="Formenti G."/>
            <person name="Sims Y."/>
            <person name="Smith T.P."/>
            <person name="Tracey A."/>
            <person name="Wood J.M.D."/>
            <person name="Zagrodzka Z.B."/>
            <person name="Johannesson K."/>
            <person name="Butlin R.K."/>
            <person name="Leder E.H."/>
        </authorList>
    </citation>
    <scope>NUCLEOTIDE SEQUENCE [LARGE SCALE GENOMIC DNA]</scope>
    <source>
        <strain evidence="1">Snail1</strain>
        <tissue evidence="1">Muscle</tissue>
    </source>
</reference>
<evidence type="ECO:0008006" key="3">
    <source>
        <dbReference type="Google" id="ProtNLM"/>
    </source>
</evidence>
<protein>
    <recommendedName>
        <fullName evidence="3">NERD domain-containing protein</fullName>
    </recommendedName>
</protein>
<dbReference type="EMBL" id="JBAMIC010000001">
    <property type="protein sequence ID" value="KAK7115681.1"/>
    <property type="molecule type" value="Genomic_DNA"/>
</dbReference>
<comment type="caution">
    <text evidence="1">The sequence shown here is derived from an EMBL/GenBank/DDBJ whole genome shotgun (WGS) entry which is preliminary data.</text>
</comment>
<evidence type="ECO:0000313" key="2">
    <source>
        <dbReference type="Proteomes" id="UP001374579"/>
    </source>
</evidence>
<keyword evidence="2" id="KW-1185">Reference proteome</keyword>
<gene>
    <name evidence="1" type="ORF">V1264_001505</name>
</gene>
<accession>A0AAN9GPT6</accession>